<accession>A0A0G1PCP5</accession>
<dbReference type="EMBL" id="LCMG01000042">
    <property type="protein sequence ID" value="KKU30526.1"/>
    <property type="molecule type" value="Genomic_DNA"/>
</dbReference>
<gene>
    <name evidence="1" type="ORF">UX45_C0042G0003</name>
</gene>
<comment type="caution">
    <text evidence="1">The sequence shown here is derived from an EMBL/GenBank/DDBJ whole genome shotgun (WGS) entry which is preliminary data.</text>
</comment>
<dbReference type="Proteomes" id="UP000034705">
    <property type="component" value="Unassembled WGS sequence"/>
</dbReference>
<evidence type="ECO:0000313" key="1">
    <source>
        <dbReference type="EMBL" id="KKU30526.1"/>
    </source>
</evidence>
<sequence>MPHEMVTTQHVEEVIAQISNPLTSHAAVTALSQYLTDATRYSPQAARMLVAQLPHDLQAVVVSSSASELAVPNVAFLPAECVASVLAHDLILHDHLTATREIWQLLEEDDERIEAMRERFRFDVTDRLTGETKTAMIRLCPCRAYAYLVSILESPDEDWVSEVMEEAVFLLLVFVLKAQTEGLLQVDEDLWEDFLEKARENGVYERALKSMEETIEDIETELVGVHHDILNRELADHVVLSPIEEIDLTLDEEDLLPPCPSRRGNVITIG</sequence>
<proteinExistence type="predicted"/>
<evidence type="ECO:0000313" key="2">
    <source>
        <dbReference type="Proteomes" id="UP000034705"/>
    </source>
</evidence>
<name>A0A0G1PCP5_9BACT</name>
<reference evidence="1 2" key="1">
    <citation type="journal article" date="2015" name="Nature">
        <title>rRNA introns, odd ribosomes, and small enigmatic genomes across a large radiation of phyla.</title>
        <authorList>
            <person name="Brown C.T."/>
            <person name="Hug L.A."/>
            <person name="Thomas B.C."/>
            <person name="Sharon I."/>
            <person name="Castelle C.J."/>
            <person name="Singh A."/>
            <person name="Wilkins M.J."/>
            <person name="Williams K.H."/>
            <person name="Banfield J.F."/>
        </authorList>
    </citation>
    <scope>NUCLEOTIDE SEQUENCE [LARGE SCALE GENOMIC DNA]</scope>
</reference>
<organism evidence="1 2">
    <name type="scientific">Candidatus Uhrbacteria bacterium GW2011_GWF2_46_218</name>
    <dbReference type="NCBI Taxonomy" id="1619001"/>
    <lineage>
        <taxon>Bacteria</taxon>
        <taxon>Candidatus Uhriibacteriota</taxon>
    </lineage>
</organism>
<protein>
    <submittedName>
        <fullName evidence="1">Uncharacterized protein</fullName>
    </submittedName>
</protein>
<dbReference type="AlphaFoldDB" id="A0A0G1PCP5"/>